<protein>
    <submittedName>
        <fullName evidence="1">Uncharacterized protein</fullName>
    </submittedName>
</protein>
<sequence length="228" mass="22449">MATTGMCDSAKVEFLAGAHSFEASQSAVSCSGTSTQFTLTSLASTAALVVGMAVSGTNVASGAVIASIDSSTQVTLSKAHTGTVTAASFGGDPFSILLINGSPAHTFDHTQTNVGTPGSGTPGTANVGTDEVSASGTGYTSGGFALTNIAPALSSTTATTSFSVNPSWTSATFTASAALIYNTAKRLGGIAGRSISVHDFGGNQSVTAGTFTLLMPTNNSSSAILRIA</sequence>
<name>A0A3D9YP24_9HYPH</name>
<evidence type="ECO:0000313" key="2">
    <source>
        <dbReference type="Proteomes" id="UP000256900"/>
    </source>
</evidence>
<dbReference type="OrthoDB" id="8481116at2"/>
<organism evidence="1 2">
    <name type="scientific">Methylovirgula ligni</name>
    <dbReference type="NCBI Taxonomy" id="569860"/>
    <lineage>
        <taxon>Bacteria</taxon>
        <taxon>Pseudomonadati</taxon>
        <taxon>Pseudomonadota</taxon>
        <taxon>Alphaproteobacteria</taxon>
        <taxon>Hyphomicrobiales</taxon>
        <taxon>Beijerinckiaceae</taxon>
        <taxon>Methylovirgula</taxon>
    </lineage>
</organism>
<dbReference type="EMBL" id="QUMO01000006">
    <property type="protein sequence ID" value="REF83243.1"/>
    <property type="molecule type" value="Genomic_DNA"/>
</dbReference>
<reference evidence="1 2" key="1">
    <citation type="submission" date="2018-08" db="EMBL/GenBank/DDBJ databases">
        <title>Genomic Encyclopedia of Type Strains, Phase IV (KMG-IV): sequencing the most valuable type-strain genomes for metagenomic binning, comparative biology and taxonomic classification.</title>
        <authorList>
            <person name="Goeker M."/>
        </authorList>
    </citation>
    <scope>NUCLEOTIDE SEQUENCE [LARGE SCALE GENOMIC DNA]</scope>
    <source>
        <strain evidence="1 2">BW863</strain>
    </source>
</reference>
<dbReference type="Proteomes" id="UP000256900">
    <property type="component" value="Unassembled WGS sequence"/>
</dbReference>
<comment type="caution">
    <text evidence="1">The sequence shown here is derived from an EMBL/GenBank/DDBJ whole genome shotgun (WGS) entry which is preliminary data.</text>
</comment>
<dbReference type="AlphaFoldDB" id="A0A3D9YP24"/>
<proteinExistence type="predicted"/>
<evidence type="ECO:0000313" key="1">
    <source>
        <dbReference type="EMBL" id="REF83243.1"/>
    </source>
</evidence>
<gene>
    <name evidence="1" type="ORF">DES32_3159</name>
</gene>
<accession>A0A3D9YP24</accession>
<dbReference type="RefSeq" id="WP_115837761.1">
    <property type="nucleotide sequence ID" value="NZ_CP025086.1"/>
</dbReference>
<keyword evidence="2" id="KW-1185">Reference proteome</keyword>